<dbReference type="GO" id="GO:0000166">
    <property type="term" value="F:nucleotide binding"/>
    <property type="evidence" value="ECO:0007669"/>
    <property type="project" value="InterPro"/>
</dbReference>
<dbReference type="Pfam" id="PF01408">
    <property type="entry name" value="GFO_IDH_MocA"/>
    <property type="match status" value="1"/>
</dbReference>
<dbReference type="InterPro" id="IPR000683">
    <property type="entry name" value="Gfo/Idh/MocA-like_OxRdtase_N"/>
</dbReference>
<evidence type="ECO:0000259" key="3">
    <source>
        <dbReference type="Pfam" id="PF22725"/>
    </source>
</evidence>
<dbReference type="Gene3D" id="3.40.50.720">
    <property type="entry name" value="NAD(P)-binding Rossmann-like Domain"/>
    <property type="match status" value="1"/>
</dbReference>
<dbReference type="GO" id="GO:0016491">
    <property type="term" value="F:oxidoreductase activity"/>
    <property type="evidence" value="ECO:0007669"/>
    <property type="project" value="UniProtKB-KW"/>
</dbReference>
<evidence type="ECO:0000256" key="1">
    <source>
        <dbReference type="ARBA" id="ARBA00023002"/>
    </source>
</evidence>
<proteinExistence type="predicted"/>
<dbReference type="SUPFAM" id="SSF51735">
    <property type="entry name" value="NAD(P)-binding Rossmann-fold domains"/>
    <property type="match status" value="1"/>
</dbReference>
<dbReference type="Gene3D" id="3.30.360.10">
    <property type="entry name" value="Dihydrodipicolinate Reductase, domain 2"/>
    <property type="match status" value="1"/>
</dbReference>
<dbReference type="AlphaFoldDB" id="A0AAV3TCD8"/>
<evidence type="ECO:0000313" key="5">
    <source>
        <dbReference type="Proteomes" id="UP001500420"/>
    </source>
</evidence>
<dbReference type="PANTHER" id="PTHR43818:SF11">
    <property type="entry name" value="BCDNA.GH03377"/>
    <property type="match status" value="1"/>
</dbReference>
<dbReference type="PANTHER" id="PTHR43818">
    <property type="entry name" value="BCDNA.GH03377"/>
    <property type="match status" value="1"/>
</dbReference>
<keyword evidence="5" id="KW-1185">Reference proteome</keyword>
<comment type="caution">
    <text evidence="4">The sequence shown here is derived from an EMBL/GenBank/DDBJ whole genome shotgun (WGS) entry which is preliminary data.</text>
</comment>
<gene>
    <name evidence="4" type="ORF">GCM10009020_31100</name>
</gene>
<reference evidence="4 5" key="1">
    <citation type="journal article" date="2019" name="Int. J. Syst. Evol. Microbiol.">
        <title>The Global Catalogue of Microorganisms (GCM) 10K type strain sequencing project: providing services to taxonomists for standard genome sequencing and annotation.</title>
        <authorList>
            <consortium name="The Broad Institute Genomics Platform"/>
            <consortium name="The Broad Institute Genome Sequencing Center for Infectious Disease"/>
            <person name="Wu L."/>
            <person name="Ma J."/>
        </authorList>
    </citation>
    <scope>NUCLEOTIDE SEQUENCE [LARGE SCALE GENOMIC DNA]</scope>
    <source>
        <strain evidence="4 5">JCM 16328</strain>
    </source>
</reference>
<protein>
    <submittedName>
        <fullName evidence="4">Gfo/Idh/MocA family oxidoreductase</fullName>
    </submittedName>
</protein>
<dbReference type="Proteomes" id="UP001500420">
    <property type="component" value="Unassembled WGS sequence"/>
</dbReference>
<dbReference type="EMBL" id="BAAADV010000007">
    <property type="protein sequence ID" value="GAA0680130.1"/>
    <property type="molecule type" value="Genomic_DNA"/>
</dbReference>
<feature type="domain" description="GFO/IDH/MocA-like oxidoreductase" evidence="3">
    <location>
        <begin position="130"/>
        <end position="255"/>
    </location>
</feature>
<dbReference type="InterPro" id="IPR036291">
    <property type="entry name" value="NAD(P)-bd_dom_sf"/>
</dbReference>
<sequence>MTVRIAGIGLGGLGLLELEQFAAMEGVEVVAGADPSAAARDRFIEAFEQPVYESTDELLANHPDLDAATIASVHAGHFEQATACIEAGLDIHLEKPMVTTVDEAVALVAAADERDALVQVGYQRHVDPYYVELRRLIEEGAVGTPRMAHCHLQQDWLRDYARSWRGDPTLSGGGFLYDSGSHIMDALPWALDAEPNEVAALTDDRDEGIEIDAAISARFERDDGVVTASVGVCGDGTRTPDVDDGLTVYGTEGSLHYDGDELVHVKRGGEERAVEVDGDTDFEALTRKKLENFVAAIRGEEELVAPPEDGLRAIAFTEATVRAAERGETVDVQQLVDAARAR</sequence>
<dbReference type="InterPro" id="IPR055170">
    <property type="entry name" value="GFO_IDH_MocA-like_dom"/>
</dbReference>
<name>A0AAV3TCD8_9EURY</name>
<evidence type="ECO:0000313" key="4">
    <source>
        <dbReference type="EMBL" id="GAA0680130.1"/>
    </source>
</evidence>
<accession>A0AAV3TCD8</accession>
<dbReference type="SUPFAM" id="SSF55347">
    <property type="entry name" value="Glyceraldehyde-3-phosphate dehydrogenase-like, C-terminal domain"/>
    <property type="match status" value="1"/>
</dbReference>
<feature type="domain" description="Gfo/Idh/MocA-like oxidoreductase N-terminal" evidence="2">
    <location>
        <begin position="4"/>
        <end position="122"/>
    </location>
</feature>
<evidence type="ECO:0000259" key="2">
    <source>
        <dbReference type="Pfam" id="PF01408"/>
    </source>
</evidence>
<dbReference type="InterPro" id="IPR050463">
    <property type="entry name" value="Gfo/Idh/MocA_oxidrdct_glycsds"/>
</dbReference>
<dbReference type="Pfam" id="PF22725">
    <property type="entry name" value="GFO_IDH_MocA_C3"/>
    <property type="match status" value="1"/>
</dbReference>
<organism evidence="4 5">
    <name type="scientific">Natronoarchaeum mannanilyticum</name>
    <dbReference type="NCBI Taxonomy" id="926360"/>
    <lineage>
        <taxon>Archaea</taxon>
        <taxon>Methanobacteriati</taxon>
        <taxon>Methanobacteriota</taxon>
        <taxon>Stenosarchaea group</taxon>
        <taxon>Halobacteria</taxon>
        <taxon>Halobacteriales</taxon>
        <taxon>Natronoarchaeaceae</taxon>
    </lineage>
</organism>
<keyword evidence="1" id="KW-0560">Oxidoreductase</keyword>
<dbReference type="RefSeq" id="WP_343775019.1">
    <property type="nucleotide sequence ID" value="NZ_BAAADV010000007.1"/>
</dbReference>